<gene>
    <name evidence="2" type="ORF">BW733_01610</name>
</gene>
<dbReference type="InterPro" id="IPR029000">
    <property type="entry name" value="Cyclophilin-like_dom_sf"/>
</dbReference>
<keyword evidence="3" id="KW-1185">Reference proteome</keyword>
<dbReference type="EMBL" id="CP019607">
    <property type="protein sequence ID" value="AQP49721.1"/>
    <property type="molecule type" value="Genomic_DNA"/>
</dbReference>
<dbReference type="AlphaFoldDB" id="A0A1Q2CUD6"/>
<evidence type="ECO:0000313" key="3">
    <source>
        <dbReference type="Proteomes" id="UP000188235"/>
    </source>
</evidence>
<dbReference type="KEGG" id="tfa:BW733_01610"/>
<proteinExistence type="predicted"/>
<feature type="domain" description="6-phospho-N-acetylmuramidase N-terminal" evidence="1">
    <location>
        <begin position="4"/>
        <end position="200"/>
    </location>
</feature>
<dbReference type="InterPro" id="IPR017853">
    <property type="entry name" value="GH"/>
</dbReference>
<sequence length="342" mass="37513">MFLSLYPTDCEETREGVVDAARALGAEVFTSLHIPESDDLASYGTYLADLHRREGLNFCADISPTTLQKLSIGLDDLTLLHEWGVGIVRIDFGFTTDQVRRIADDGGFRIAINASTLTQAELDALDGIDLVAWHNYYPRPETGLSTGFFTNQNRLLADRGCAIYSFFPGEVSFRAPLGLGLPTLEHQRHRNAYVNHLELATLAPGTGAGCAEGTLLPHHLEWIGRYERTGEITVPVAGLDPAVSFLLDGARALRIEGTGISHRIEGTRQPRNATRILNADSREAGSLQMDTERTGRYCGEIHLMTTDRPLTADQVRVGQIATPYRGLVDLLRPGAAVRFVRA</sequence>
<evidence type="ECO:0000313" key="2">
    <source>
        <dbReference type="EMBL" id="AQP49721.1"/>
    </source>
</evidence>
<name>A0A1Q2CUD6_9ACTN</name>
<dbReference type="InterPro" id="IPR013785">
    <property type="entry name" value="Aldolase_TIM"/>
</dbReference>
<protein>
    <recommendedName>
        <fullName evidence="1">6-phospho-N-acetylmuramidase N-terminal domain-containing protein</fullName>
    </recommendedName>
</protein>
<dbReference type="PANTHER" id="PTHR38435:SF2">
    <property type="entry name" value="DUF871 DOMAIN-CONTAINING PROTEIN"/>
    <property type="match status" value="1"/>
</dbReference>
<evidence type="ECO:0000259" key="1">
    <source>
        <dbReference type="Pfam" id="PF19200"/>
    </source>
</evidence>
<dbReference type="RefSeq" id="WP_077347292.1">
    <property type="nucleotide sequence ID" value="NZ_CP019607.1"/>
</dbReference>
<dbReference type="SUPFAM" id="SSF51445">
    <property type="entry name" value="(Trans)glycosidases"/>
    <property type="match status" value="1"/>
</dbReference>
<dbReference type="OrthoDB" id="5809921at2"/>
<dbReference type="InterPro" id="IPR043797">
    <property type="entry name" value="MupG_N"/>
</dbReference>
<organism evidence="2 3">
    <name type="scientific">Tessaracoccus flavescens</name>
    <dbReference type="NCBI Taxonomy" id="399497"/>
    <lineage>
        <taxon>Bacteria</taxon>
        <taxon>Bacillati</taxon>
        <taxon>Actinomycetota</taxon>
        <taxon>Actinomycetes</taxon>
        <taxon>Propionibacteriales</taxon>
        <taxon>Propionibacteriaceae</taxon>
        <taxon>Tessaracoccus</taxon>
    </lineage>
</organism>
<dbReference type="PANTHER" id="PTHR38435">
    <property type="match status" value="1"/>
</dbReference>
<dbReference type="InterPro" id="IPR008589">
    <property type="entry name" value="MupG"/>
</dbReference>
<dbReference type="SUPFAM" id="SSF50891">
    <property type="entry name" value="Cyclophilin-like"/>
    <property type="match status" value="1"/>
</dbReference>
<dbReference type="Gene3D" id="2.40.100.10">
    <property type="entry name" value="Cyclophilin-like"/>
    <property type="match status" value="1"/>
</dbReference>
<reference evidence="2 3" key="1">
    <citation type="journal article" date="2008" name="Int. J. Syst. Evol. Microbiol.">
        <title>Tessaracoccus flavescens sp. nov., isolated from marine sediment.</title>
        <authorList>
            <person name="Lee D.W."/>
            <person name="Lee S.D."/>
        </authorList>
    </citation>
    <scope>NUCLEOTIDE SEQUENCE [LARGE SCALE GENOMIC DNA]</scope>
    <source>
        <strain evidence="2 3">SST-39T</strain>
    </source>
</reference>
<accession>A0A1Q2CUD6</accession>
<dbReference type="Gene3D" id="3.20.20.70">
    <property type="entry name" value="Aldolase class I"/>
    <property type="match status" value="1"/>
</dbReference>
<dbReference type="Pfam" id="PF19200">
    <property type="entry name" value="MupG_N"/>
    <property type="match status" value="1"/>
</dbReference>
<dbReference type="Proteomes" id="UP000188235">
    <property type="component" value="Chromosome"/>
</dbReference>
<dbReference type="STRING" id="399497.BW733_01610"/>